<dbReference type="GO" id="GO:0016887">
    <property type="term" value="F:ATP hydrolysis activity"/>
    <property type="evidence" value="ECO:0007669"/>
    <property type="project" value="InterPro"/>
</dbReference>
<feature type="domain" description="ATPase dynein-related AAA" evidence="2">
    <location>
        <begin position="72"/>
        <end position="230"/>
    </location>
</feature>
<dbReference type="Pfam" id="PF07728">
    <property type="entry name" value="AAA_5"/>
    <property type="match status" value="3"/>
</dbReference>
<dbReference type="InterPro" id="IPR027417">
    <property type="entry name" value="P-loop_NTPase"/>
</dbReference>
<keyword evidence="4" id="KW-1185">Reference proteome</keyword>
<evidence type="ECO:0000313" key="3">
    <source>
        <dbReference type="EMBL" id="KZT38619.1"/>
    </source>
</evidence>
<dbReference type="Gene3D" id="3.40.50.410">
    <property type="entry name" value="von Willebrand factor, type A domain"/>
    <property type="match status" value="1"/>
</dbReference>
<dbReference type="InterPro" id="IPR039891">
    <property type="entry name" value="VWA8"/>
</dbReference>
<protein>
    <recommendedName>
        <fullName evidence="2">ATPase dynein-related AAA domain-containing protein</fullName>
    </recommendedName>
</protein>
<feature type="compositionally biased region" description="Basic and acidic residues" evidence="1">
    <location>
        <begin position="1054"/>
        <end position="1067"/>
    </location>
</feature>
<dbReference type="InterPro" id="IPR036465">
    <property type="entry name" value="vWFA_dom_sf"/>
</dbReference>
<evidence type="ECO:0000256" key="1">
    <source>
        <dbReference type="SAM" id="MobiDB-lite"/>
    </source>
</evidence>
<evidence type="ECO:0000259" key="2">
    <source>
        <dbReference type="Pfam" id="PF07728"/>
    </source>
</evidence>
<dbReference type="PANTHER" id="PTHR21610:SF9">
    <property type="entry name" value="VON WILLEBRAND FACTOR A DOMAIN-CONTAINING PROTEIN 8"/>
    <property type="match status" value="1"/>
</dbReference>
<sequence length="1408" mass="157833">MSSAAKRLEHVKDALSAPKTIGTLKLGELTYAVPEARDSTRLPHTTDLLETDDKFNLTNLHFLLQKYRLGQDVFLLGQPGPYARRLAMTFCRLINSEYEYIALHRDVGETELKQGREIRRGGNLVYVDSPAVRAVKHGRILIIEGIEKAERGIMPVINNLLENREMNLDDGTHILHPARHTLLRESPEYDSMSSSKTFISAHPDFRVIAIGAPVPPYKGYPLDPPFRSRFQARFVDTLGSLLSLCRSIENQYSIPSNSASSSLTQKLRDIILAVQYANDSRNPLENTGGSSLPPFPQTALRKLHLLASQFPASSSLPPEQLARLMLAIHPALIHVAFQGWASLTRQIEDVGLGQLGSPSSAGLEDGTGFLGYKTVRIERISELRARVTFECPASSNTVVHEVAAGPKEFRLFPLEAEEGLLFSNRFMGLLTCFLQLHALGSDISYVPPVLPSTASSSTSLLVRIFAQILGYELETVHLYKELGGREIVMRRKIEEGGATTWEPSPLIQGAWDGRLVHLAGLDVIGPTAGSIARLVQDRELDLWEGRRIAAEATPEELASEDITVAHPSFRIISSASKSLPLKDWLFDEHANMFFTIPSQPMEEDEESSLLLGTGCPRATVKILLNFATKYRQTMSSDTVQKNRNLGTRSLIRIARRLAQFPWDDDLYPIFSRAVLLDFLPPAERTNVVTIMEESGIKQRIILYNPPPVIRSDGIIFFPEASDPYDRTKSVHIPLFDPSQDREGAASHIPHMEHFYDNSLQSGLMRDMAVDLELLKEHLVLLGNQGVGKNKIIDRLCQLLGRPREYVQLHRDTTVNQLMFQTSLEASQIRYIDSPLLRAIIYGRVIIVDEADKAPEHVVAVLRSLGGHGEMSLPDGRRVRPKKERENDITVHPNFRMILLANRPGYPFLGNHFLQVLGDNFSCHSVSNPDLESERRLLAQLAPELDEDTLRRLVGAFHDLRTGYDEGKLSYPYSLRELINLVRHMRTYTSDTLDATLRNVFDFDVYKPETIDVLSDILEHHGLKVQNVGLDAVRDPAEKKVMEVKFEPTGSTELDEPKKGIDDPENKPHTGGNTFSGGTGGRDTAGQGGRGGFMRLSKGHPINQVSQKLKDDVPEEVKKRAREMAQAELARKLQELSMSTGDAKGYGRLLSAVQSHIASLHDLLENLAAKEEERVWVKRQTDGELDDSRLTDGLTGEATVYKRRAMEKPELGRPQIKPKRIRFLFDVSGSMYRFQYDGRLQRSLETAVMLMETFSKLSRKDKYVWDMYGHSGDSPEIALVEADKPPDNPGDRWRVAEKMNMLSQYAFSGDYTVEAIEKAVTAVSKFDGDDWFVITITDANFARYDITAEDLRHVMDRDLKVKTALICIGEGAETSWIPKNFNGRGFRVNNTGDIPTVLRNILSTMMGER</sequence>
<dbReference type="SUPFAM" id="SSF53300">
    <property type="entry name" value="vWA-like"/>
    <property type="match status" value="1"/>
</dbReference>
<gene>
    <name evidence="3" type="ORF">SISSUDRAFT_1021289</name>
</gene>
<proteinExistence type="predicted"/>
<dbReference type="Gene3D" id="3.40.50.300">
    <property type="entry name" value="P-loop containing nucleotide triphosphate hydrolases"/>
    <property type="match status" value="2"/>
</dbReference>
<organism evidence="3 4">
    <name type="scientific">Sistotremastrum suecicum HHB10207 ss-3</name>
    <dbReference type="NCBI Taxonomy" id="1314776"/>
    <lineage>
        <taxon>Eukaryota</taxon>
        <taxon>Fungi</taxon>
        <taxon>Dikarya</taxon>
        <taxon>Basidiomycota</taxon>
        <taxon>Agaricomycotina</taxon>
        <taxon>Agaricomycetes</taxon>
        <taxon>Sistotremastrales</taxon>
        <taxon>Sistotremastraceae</taxon>
        <taxon>Sistotremastrum</taxon>
    </lineage>
</organism>
<dbReference type="GO" id="GO:0005737">
    <property type="term" value="C:cytoplasm"/>
    <property type="evidence" value="ECO:0007669"/>
    <property type="project" value="TreeGrafter"/>
</dbReference>
<feature type="domain" description="ATPase dynein-related AAA" evidence="2">
    <location>
        <begin position="459"/>
        <end position="575"/>
    </location>
</feature>
<feature type="region of interest" description="Disordered" evidence="1">
    <location>
        <begin position="1044"/>
        <end position="1114"/>
    </location>
</feature>
<dbReference type="SUPFAM" id="SSF52540">
    <property type="entry name" value="P-loop containing nucleoside triphosphate hydrolases"/>
    <property type="match status" value="2"/>
</dbReference>
<dbReference type="FunFam" id="3.40.50.300:FF:000587">
    <property type="entry name" value="von Willebrand factor A domain containing 8"/>
    <property type="match status" value="1"/>
</dbReference>
<evidence type="ECO:0000313" key="4">
    <source>
        <dbReference type="Proteomes" id="UP000076798"/>
    </source>
</evidence>
<feature type="domain" description="ATPase dynein-related AAA" evidence="2">
    <location>
        <begin position="777"/>
        <end position="915"/>
    </location>
</feature>
<feature type="compositionally biased region" description="Gly residues" evidence="1">
    <location>
        <begin position="1073"/>
        <end position="1091"/>
    </location>
</feature>
<accession>A0A166DK81</accession>
<dbReference type="Proteomes" id="UP000076798">
    <property type="component" value="Unassembled WGS sequence"/>
</dbReference>
<dbReference type="EMBL" id="KV428060">
    <property type="protein sequence ID" value="KZT38619.1"/>
    <property type="molecule type" value="Genomic_DNA"/>
</dbReference>
<reference evidence="3 4" key="1">
    <citation type="journal article" date="2016" name="Mol. Biol. Evol.">
        <title>Comparative Genomics of Early-Diverging Mushroom-Forming Fungi Provides Insights into the Origins of Lignocellulose Decay Capabilities.</title>
        <authorList>
            <person name="Nagy L.G."/>
            <person name="Riley R."/>
            <person name="Tritt A."/>
            <person name="Adam C."/>
            <person name="Daum C."/>
            <person name="Floudas D."/>
            <person name="Sun H."/>
            <person name="Yadav J.S."/>
            <person name="Pangilinan J."/>
            <person name="Larsson K.H."/>
            <person name="Matsuura K."/>
            <person name="Barry K."/>
            <person name="Labutti K."/>
            <person name="Kuo R."/>
            <person name="Ohm R.A."/>
            <person name="Bhattacharya S.S."/>
            <person name="Shirouzu T."/>
            <person name="Yoshinaga Y."/>
            <person name="Martin F.M."/>
            <person name="Grigoriev I.V."/>
            <person name="Hibbett D.S."/>
        </authorList>
    </citation>
    <scope>NUCLEOTIDE SEQUENCE [LARGE SCALE GENOMIC DNA]</scope>
    <source>
        <strain evidence="3 4">HHB10207 ss-3</strain>
    </source>
</reference>
<dbReference type="GO" id="GO:0005524">
    <property type="term" value="F:ATP binding"/>
    <property type="evidence" value="ECO:0007669"/>
    <property type="project" value="InterPro"/>
</dbReference>
<dbReference type="OrthoDB" id="5186at2759"/>
<name>A0A166DK81_9AGAM</name>
<dbReference type="PANTHER" id="PTHR21610">
    <property type="entry name" value="VON WILLEBRAND FACTOR A DOMAIN-CONTAINING PROTEIN 8"/>
    <property type="match status" value="1"/>
</dbReference>
<dbReference type="STRING" id="1314776.A0A166DK81"/>
<dbReference type="InterPro" id="IPR011704">
    <property type="entry name" value="ATPase_dyneun-rel_AAA"/>
</dbReference>